<name>A0ACC5WBL5_PANGG</name>
<dbReference type="EMBL" id="CM040456">
    <property type="protein sequence ID" value="MCI4376457.1"/>
    <property type="molecule type" value="Genomic_DNA"/>
</dbReference>
<protein>
    <submittedName>
        <fullName evidence="1">Uncharacterized protein</fullName>
    </submittedName>
</protein>
<keyword evidence="2" id="KW-1185">Reference proteome</keyword>
<accession>A0ACC5WBL5</accession>
<reference evidence="1 2" key="1">
    <citation type="journal article" date="2022" name="bioRxiv">
        <title>An ancient truncated duplication of the anti-Mullerian hormone receptor type 2 gene is a potential conserved master sex determinant in the Pangasiidae catfish family.</title>
        <authorList>
            <person name="Wen M."/>
            <person name="Pan Q."/>
            <person name="Jouanno E."/>
            <person name="Montfort J."/>
            <person name="Zahm M."/>
            <person name="Cabau C."/>
            <person name="Klopp C."/>
            <person name="Iampietro C."/>
            <person name="Roques C."/>
            <person name="Bouchez O."/>
            <person name="Castinel A."/>
            <person name="Donnadieu C."/>
            <person name="Parrinello H."/>
            <person name="Poncet C."/>
            <person name="Belmonte E."/>
            <person name="Gautier V."/>
            <person name="Avarre J.-C."/>
            <person name="Dugue R."/>
            <person name="Gustiano R."/>
            <person name="Ha T.T.T."/>
            <person name="Campet M."/>
            <person name="Sriphairoj K."/>
            <person name="Ribolli J."/>
            <person name="de Almeida F.L."/>
            <person name="Desvignes T."/>
            <person name="Postlethwait J.H."/>
            <person name="Bucao C.F."/>
            <person name="Robinson-Rechavi M."/>
            <person name="Bobe J."/>
            <person name="Herpin A."/>
            <person name="Guiguen Y."/>
        </authorList>
    </citation>
    <scope>NUCLEOTIDE SEQUENCE [LARGE SCALE GENOMIC DNA]</scope>
    <source>
        <strain evidence="1">YG-Dec2019</strain>
    </source>
</reference>
<evidence type="ECO:0000313" key="1">
    <source>
        <dbReference type="EMBL" id="MCI4376457.1"/>
    </source>
</evidence>
<evidence type="ECO:0000313" key="2">
    <source>
        <dbReference type="Proteomes" id="UP000829447"/>
    </source>
</evidence>
<comment type="caution">
    <text evidence="1">The sequence shown here is derived from an EMBL/GenBank/DDBJ whole genome shotgun (WGS) entry which is preliminary data.</text>
</comment>
<sequence>MESRREGKSGPRTMLGPARTGLLATGGPRPGALSPELSDRGKGVQTQPRPRLCHSIQSQGSWMSQREPKGAVRRLLRRKQVDLSSTEHP</sequence>
<proteinExistence type="predicted"/>
<feature type="non-terminal residue" evidence="1">
    <location>
        <position position="89"/>
    </location>
</feature>
<gene>
    <name evidence="1" type="ORF">PGIGA_G00188680</name>
</gene>
<dbReference type="Proteomes" id="UP000829447">
    <property type="component" value="Linkage Group LG3"/>
</dbReference>
<organism evidence="1 2">
    <name type="scientific">Pangasianodon gigas</name>
    <name type="common">Mekong giant catfish</name>
    <name type="synonym">Pangasius gigas</name>
    <dbReference type="NCBI Taxonomy" id="30993"/>
    <lineage>
        <taxon>Eukaryota</taxon>
        <taxon>Metazoa</taxon>
        <taxon>Chordata</taxon>
        <taxon>Craniata</taxon>
        <taxon>Vertebrata</taxon>
        <taxon>Euteleostomi</taxon>
        <taxon>Actinopterygii</taxon>
        <taxon>Neopterygii</taxon>
        <taxon>Teleostei</taxon>
        <taxon>Ostariophysi</taxon>
        <taxon>Siluriformes</taxon>
        <taxon>Pangasiidae</taxon>
        <taxon>Pangasianodon</taxon>
    </lineage>
</organism>